<dbReference type="EMBL" id="NMWT01000004">
    <property type="protein sequence ID" value="PLS29373.1"/>
    <property type="molecule type" value="Genomic_DNA"/>
</dbReference>
<keyword evidence="3" id="KW-1185">Reference proteome</keyword>
<gene>
    <name evidence="2" type="ORF">Uis4E_0462</name>
</gene>
<dbReference type="AlphaFoldDB" id="A0A2N5J5A5"/>
<dbReference type="Proteomes" id="UP000235034">
    <property type="component" value="Unassembled WGS sequence"/>
</dbReference>
<name>A0A2N5J5A5_9BIFI</name>
<evidence type="ECO:0000256" key="1">
    <source>
        <dbReference type="SAM" id="MobiDB-lite"/>
    </source>
</evidence>
<accession>A0A2N5J5A5</accession>
<sequence length="200" mass="22533">MSLGRLAAEGTITTLDDMESGYWSEHAATLYGRASIVHRIIPHSTAACALTAMWVWMGGEFPRTLDVLSRSHFRMRHFGHRVRAFTRKVTPRHLVTIGNLRVTDPTRTACDVASLHATAAHPNDYTERIVDLMDAYDFTPDDCATILDENPCMSTMPRTRACLSGVRRSYDHRHADSRRIDRRHGDSRHVDDRHGVGVAP</sequence>
<feature type="region of interest" description="Disordered" evidence="1">
    <location>
        <begin position="173"/>
        <end position="200"/>
    </location>
</feature>
<reference evidence="2 3" key="1">
    <citation type="submission" date="2017-07" db="EMBL/GenBank/DDBJ databases">
        <title>Bifidobacterium novel species.</title>
        <authorList>
            <person name="Lugli G.A."/>
            <person name="Milani C."/>
            <person name="Duranti S."/>
            <person name="Mangifesta M."/>
        </authorList>
    </citation>
    <scope>NUCLEOTIDE SEQUENCE [LARGE SCALE GENOMIC DNA]</scope>
    <source>
        <strain evidence="2 3">77</strain>
    </source>
</reference>
<evidence type="ECO:0000313" key="2">
    <source>
        <dbReference type="EMBL" id="PLS29373.1"/>
    </source>
</evidence>
<proteinExistence type="predicted"/>
<evidence type="ECO:0000313" key="3">
    <source>
        <dbReference type="Proteomes" id="UP000235034"/>
    </source>
</evidence>
<protein>
    <submittedName>
        <fullName evidence="2">Uncharacterized protein</fullName>
    </submittedName>
</protein>
<organism evidence="2 3">
    <name type="scientific">Bifidobacterium parmae</name>
    <dbReference type="NCBI Taxonomy" id="361854"/>
    <lineage>
        <taxon>Bacteria</taxon>
        <taxon>Bacillati</taxon>
        <taxon>Actinomycetota</taxon>
        <taxon>Actinomycetes</taxon>
        <taxon>Bifidobacteriales</taxon>
        <taxon>Bifidobacteriaceae</taxon>
        <taxon>Bifidobacterium</taxon>
    </lineage>
</organism>
<comment type="caution">
    <text evidence="2">The sequence shown here is derived from an EMBL/GenBank/DDBJ whole genome shotgun (WGS) entry which is preliminary data.</text>
</comment>